<sequence length="291" mass="32140">MSPVYYPEATIPFPSELPVADLEVIDYELIKKGNKDEINRMWKAFTGVSFFYLKNTGVDPQPLIDLAETTFPEKLEEKMRFPQGDTRYTFGYKGGFYDGAEIMNVGHDAVESFLKNQGGRVSLESSDRTLPSVQDFMNAGREVSLVLLDIIEKKLELPQGTLVDLHNGKNGSGARITMTPPLKAEASEEEIHSAEHYDFGTFAILFDNVGGLQFQAPGDSTWQWMKPIAGYASINSGDYLKALTGGAITSLAHRVLPPPGQQSALTRFSPVYFCRPNWGVKPKAVMGISMA</sequence>
<dbReference type="STRING" id="747676.F4RKJ1"/>
<dbReference type="SUPFAM" id="SSF51197">
    <property type="entry name" value="Clavaminate synthase-like"/>
    <property type="match status" value="1"/>
</dbReference>
<gene>
    <name evidence="2" type="ORF">MELLADRAFT_86038</name>
</gene>
<evidence type="ECO:0000259" key="1">
    <source>
        <dbReference type="Pfam" id="PF03171"/>
    </source>
</evidence>
<dbReference type="InterPro" id="IPR027443">
    <property type="entry name" value="IPNS-like_sf"/>
</dbReference>
<protein>
    <recommendedName>
        <fullName evidence="1">Isopenicillin N synthase-like Fe(2+) 2OG dioxygenase domain-containing protein</fullName>
    </recommendedName>
</protein>
<dbReference type="Gene3D" id="2.60.120.330">
    <property type="entry name" value="B-lactam Antibiotic, Isopenicillin N Synthase, Chain"/>
    <property type="match status" value="1"/>
</dbReference>
<organism evidence="3">
    <name type="scientific">Melampsora larici-populina (strain 98AG31 / pathotype 3-4-7)</name>
    <name type="common">Poplar leaf rust fungus</name>
    <dbReference type="NCBI Taxonomy" id="747676"/>
    <lineage>
        <taxon>Eukaryota</taxon>
        <taxon>Fungi</taxon>
        <taxon>Dikarya</taxon>
        <taxon>Basidiomycota</taxon>
        <taxon>Pucciniomycotina</taxon>
        <taxon>Pucciniomycetes</taxon>
        <taxon>Pucciniales</taxon>
        <taxon>Melampsoraceae</taxon>
        <taxon>Melampsora</taxon>
    </lineage>
</organism>
<name>F4RKJ1_MELLP</name>
<reference evidence="3" key="1">
    <citation type="journal article" date="2011" name="Proc. Natl. Acad. Sci. U.S.A.">
        <title>Obligate biotrophy features unraveled by the genomic analysis of rust fungi.</title>
        <authorList>
            <person name="Duplessis S."/>
            <person name="Cuomo C.A."/>
            <person name="Lin Y.-C."/>
            <person name="Aerts A."/>
            <person name="Tisserant E."/>
            <person name="Veneault-Fourrey C."/>
            <person name="Joly D.L."/>
            <person name="Hacquard S."/>
            <person name="Amselem J."/>
            <person name="Cantarel B.L."/>
            <person name="Chiu R."/>
            <person name="Coutinho P.M."/>
            <person name="Feau N."/>
            <person name="Field M."/>
            <person name="Frey P."/>
            <person name="Gelhaye E."/>
            <person name="Goldberg J."/>
            <person name="Grabherr M.G."/>
            <person name="Kodira C.D."/>
            <person name="Kohler A."/>
            <person name="Kuees U."/>
            <person name="Lindquist E.A."/>
            <person name="Lucas S.M."/>
            <person name="Mago R."/>
            <person name="Mauceli E."/>
            <person name="Morin E."/>
            <person name="Murat C."/>
            <person name="Pangilinan J.L."/>
            <person name="Park R."/>
            <person name="Pearson M."/>
            <person name="Quesneville H."/>
            <person name="Rouhier N."/>
            <person name="Sakthikumar S."/>
            <person name="Salamov A.A."/>
            <person name="Schmutz J."/>
            <person name="Selles B."/>
            <person name="Shapiro H."/>
            <person name="Tanguay P."/>
            <person name="Tuskan G.A."/>
            <person name="Henrissat B."/>
            <person name="Van de Peer Y."/>
            <person name="Rouze P."/>
            <person name="Ellis J.G."/>
            <person name="Dodds P.N."/>
            <person name="Schein J.E."/>
            <person name="Zhong S."/>
            <person name="Hamelin R.C."/>
            <person name="Grigoriev I.V."/>
            <person name="Szabo L.J."/>
            <person name="Martin F."/>
        </authorList>
    </citation>
    <scope>NUCLEOTIDE SEQUENCE [LARGE SCALE GENOMIC DNA]</scope>
    <source>
        <strain evidence="3">98AG31 / pathotype 3-4-7</strain>
    </source>
</reference>
<accession>F4RKJ1</accession>
<dbReference type="InterPro" id="IPR044861">
    <property type="entry name" value="IPNS-like_FE2OG_OXY"/>
</dbReference>
<dbReference type="InParanoid" id="F4RKJ1"/>
<dbReference type="InterPro" id="IPR050231">
    <property type="entry name" value="Iron_ascorbate_oxido_reductase"/>
</dbReference>
<dbReference type="OrthoDB" id="406156at2759"/>
<dbReference type="AlphaFoldDB" id="F4RKJ1"/>
<dbReference type="PANTHER" id="PTHR47990">
    <property type="entry name" value="2-OXOGLUTARATE (2OG) AND FE(II)-DEPENDENT OXYGENASE SUPERFAMILY PROTEIN-RELATED"/>
    <property type="match status" value="1"/>
</dbReference>
<evidence type="ECO:0000313" key="2">
    <source>
        <dbReference type="EMBL" id="EGG07170.1"/>
    </source>
</evidence>
<evidence type="ECO:0000313" key="3">
    <source>
        <dbReference type="Proteomes" id="UP000001072"/>
    </source>
</evidence>
<dbReference type="EMBL" id="GL883105">
    <property type="protein sequence ID" value="EGG07170.1"/>
    <property type="molecule type" value="Genomic_DNA"/>
</dbReference>
<dbReference type="HOGENOM" id="CLU_010119_4_2_1"/>
<dbReference type="KEGG" id="mlr:MELLADRAFT_86038"/>
<dbReference type="GeneID" id="18934057"/>
<feature type="domain" description="Isopenicillin N synthase-like Fe(2+) 2OG dioxygenase" evidence="1">
    <location>
        <begin position="190"/>
        <end position="276"/>
    </location>
</feature>
<dbReference type="eggNOG" id="KOG0143">
    <property type="taxonomic scope" value="Eukaryota"/>
</dbReference>
<dbReference type="RefSeq" id="XP_007409612.1">
    <property type="nucleotide sequence ID" value="XM_007409550.1"/>
</dbReference>
<proteinExistence type="predicted"/>
<keyword evidence="3" id="KW-1185">Reference proteome</keyword>
<dbReference type="VEuPathDB" id="FungiDB:MELLADRAFT_86038"/>
<dbReference type="Pfam" id="PF03171">
    <property type="entry name" value="2OG-FeII_Oxy"/>
    <property type="match status" value="1"/>
</dbReference>
<dbReference type="Proteomes" id="UP000001072">
    <property type="component" value="Unassembled WGS sequence"/>
</dbReference>